<feature type="transmembrane region" description="Helical" evidence="1">
    <location>
        <begin position="910"/>
        <end position="932"/>
    </location>
</feature>
<evidence type="ECO:0000313" key="3">
    <source>
        <dbReference type="Proteomes" id="UP000267448"/>
    </source>
</evidence>
<name>A0A431WZR3_9GAMM</name>
<dbReference type="Gene3D" id="3.30.70.1320">
    <property type="entry name" value="Multidrug efflux transporter AcrB pore domain like"/>
    <property type="match status" value="1"/>
</dbReference>
<dbReference type="Gene3D" id="3.30.2090.10">
    <property type="entry name" value="Multidrug efflux transporter AcrB TolC docking domain, DN and DC subdomains"/>
    <property type="match status" value="2"/>
</dbReference>
<dbReference type="SUPFAM" id="SSF82714">
    <property type="entry name" value="Multidrug efflux transporter AcrB TolC docking domain, DN and DC subdomains"/>
    <property type="match status" value="2"/>
</dbReference>
<dbReference type="RefSeq" id="WP_126518661.1">
    <property type="nucleotide sequence ID" value="NZ_RXNU01000001.1"/>
</dbReference>
<dbReference type="InterPro" id="IPR001036">
    <property type="entry name" value="Acrflvin-R"/>
</dbReference>
<feature type="transmembrane region" description="Helical" evidence="1">
    <location>
        <begin position="12"/>
        <end position="30"/>
    </location>
</feature>
<accession>A0A431WZR3</accession>
<dbReference type="GO" id="GO:0042910">
    <property type="term" value="F:xenobiotic transmembrane transporter activity"/>
    <property type="evidence" value="ECO:0007669"/>
    <property type="project" value="TreeGrafter"/>
</dbReference>
<feature type="transmembrane region" description="Helical" evidence="1">
    <location>
        <begin position="360"/>
        <end position="382"/>
    </location>
</feature>
<dbReference type="PANTHER" id="PTHR32063">
    <property type="match status" value="1"/>
</dbReference>
<dbReference type="PANTHER" id="PTHR32063:SF33">
    <property type="entry name" value="RND SUPERFAMILY EFFLUX PUMP PERMEASE COMPONENT"/>
    <property type="match status" value="1"/>
</dbReference>
<protein>
    <submittedName>
        <fullName evidence="2">Efflux RND transporter permease subunit</fullName>
    </submittedName>
</protein>
<dbReference type="OrthoDB" id="5287122at2"/>
<dbReference type="Gene3D" id="3.30.70.1430">
    <property type="entry name" value="Multidrug efflux transporter AcrB pore domain"/>
    <property type="match status" value="2"/>
</dbReference>
<evidence type="ECO:0000313" key="2">
    <source>
        <dbReference type="EMBL" id="RTR40978.1"/>
    </source>
</evidence>
<keyword evidence="3" id="KW-1185">Reference proteome</keyword>
<feature type="transmembrane region" description="Helical" evidence="1">
    <location>
        <begin position="960"/>
        <end position="979"/>
    </location>
</feature>
<keyword evidence="1" id="KW-0812">Transmembrane</keyword>
<dbReference type="SUPFAM" id="SSF82693">
    <property type="entry name" value="Multidrug efflux transporter AcrB pore domain, PN1, PN2, PC1 and PC2 subdomains"/>
    <property type="match status" value="3"/>
</dbReference>
<dbReference type="AlphaFoldDB" id="A0A431WZR3"/>
<dbReference type="PRINTS" id="PR00702">
    <property type="entry name" value="ACRIFLAVINRP"/>
</dbReference>
<keyword evidence="1" id="KW-0472">Membrane</keyword>
<feature type="transmembrane region" description="Helical" evidence="1">
    <location>
        <begin position="991"/>
        <end position="1014"/>
    </location>
</feature>
<dbReference type="Proteomes" id="UP000267448">
    <property type="component" value="Unassembled WGS sequence"/>
</dbReference>
<dbReference type="InterPro" id="IPR027463">
    <property type="entry name" value="AcrB_DN_DC_subdom"/>
</dbReference>
<feature type="transmembrane region" description="Helical" evidence="1">
    <location>
        <begin position="431"/>
        <end position="452"/>
    </location>
</feature>
<organism evidence="2 3">
    <name type="scientific">Shewanella canadensis</name>
    <dbReference type="NCBI Taxonomy" id="271096"/>
    <lineage>
        <taxon>Bacteria</taxon>
        <taxon>Pseudomonadati</taxon>
        <taxon>Pseudomonadota</taxon>
        <taxon>Gammaproteobacteria</taxon>
        <taxon>Alteromonadales</taxon>
        <taxon>Shewanellaceae</taxon>
        <taxon>Shewanella</taxon>
    </lineage>
</organism>
<feature type="transmembrane region" description="Helical" evidence="1">
    <location>
        <begin position="389"/>
        <end position="411"/>
    </location>
</feature>
<comment type="caution">
    <text evidence="2">The sequence shown here is derived from an EMBL/GenBank/DDBJ whole genome shotgun (WGS) entry which is preliminary data.</text>
</comment>
<keyword evidence="1" id="KW-1133">Transmembrane helix</keyword>
<dbReference type="EMBL" id="RXNU01000001">
    <property type="protein sequence ID" value="RTR40978.1"/>
    <property type="molecule type" value="Genomic_DNA"/>
</dbReference>
<feature type="transmembrane region" description="Helical" evidence="1">
    <location>
        <begin position="459"/>
        <end position="476"/>
    </location>
</feature>
<gene>
    <name evidence="2" type="ORF">EKG38_03450</name>
</gene>
<dbReference type="SUPFAM" id="SSF82866">
    <property type="entry name" value="Multidrug efflux transporter AcrB transmembrane domain"/>
    <property type="match status" value="2"/>
</dbReference>
<dbReference type="Gene3D" id="3.30.70.1440">
    <property type="entry name" value="Multidrug efflux transporter AcrB pore domain"/>
    <property type="match status" value="1"/>
</dbReference>
<proteinExistence type="predicted"/>
<dbReference type="GO" id="GO:0005886">
    <property type="term" value="C:plasma membrane"/>
    <property type="evidence" value="ECO:0007669"/>
    <property type="project" value="TreeGrafter"/>
</dbReference>
<dbReference type="Gene3D" id="1.20.1640.10">
    <property type="entry name" value="Multidrug efflux transporter AcrB transmembrane domain"/>
    <property type="match status" value="2"/>
</dbReference>
<evidence type="ECO:0000256" key="1">
    <source>
        <dbReference type="SAM" id="Phobius"/>
    </source>
</evidence>
<feature type="transmembrane region" description="Helical" evidence="1">
    <location>
        <begin position="885"/>
        <end position="904"/>
    </location>
</feature>
<sequence length="1047" mass="115758">MHRFYAFFVNRPLVVNVIMLLAIVGGFIGMNTMRVDTMPKFDLGIVNITTFRPGASSEDMELSVTVAIEEELLNVDGINKLVSNSMEGMSVVVAHLDQDEKDHSKITADIQKAVDRASSKLPADLPTKPLVEELSSSSVPVIELCLSGEVPEQTLRQTAKKLERGLRDVDGIAGVDLVGYRNREMKLFIHPEKLYRLGISYNEIINAIQSRNLRDSGGSIESFGADKKVLTVGQFEDPKDVEDVIVRANGLGNYVRVSDIATVILDYSDWDIEARCDGSSGISLLPRKKSQIDGMIATNAVKDYVEDIRKTLPDGMQLTMVNDISRFTKDMLKVLKNNAVMGFFLVLAVLFIFFQFRLALWVSLGLPVAFCITFALMPVFGLNIDMLTLYAMILMLGMLVDDAIVTGEAIFAKRELGLSWQEAAAAGASSVSLPVLVSTLTTILVFLPLAALGGIEGKLMWALPMMVTLILFASLFECQTLLPAHLAHGGDSKPKEKKWVTNLQNRYRVFIEKAVARRYLTISIFILATAVIISVSSQMIRFNLYPETDIDAFWVKVELPEGASFNETREKIAFLESHLRTRIPDYDLLNITAQIGHHDMDLYGATEGRNPAWALLTVYMKLQGERKSNSNDIIAQLRQDVKEMEGFKELSIKPMDDSPVQGQPVEIEVIGNDEQRYIVADSLSDFLMQHPAVLDNWTSYKPGKDIVRLSLNHEALADKRLTVADVTQAVRIGFDGVIIDELQLVGEKIDYRLQFQPQDQGKLATLMELGIMTPAGKSVPLRSLAVFKIEPGEASIKHYLGDRTITIYASIARDKISTSQINDEIAQYVKSSSLLIENNKVRLFFGGELEQEKAAMGGLETAALISMLCLFLLFVLLFHSFTQPFLIMSVIPFGITGVFIGFALQNLDLSMLALIGIIGLTGVLVNDSTVMLHSLNRKRKELSTKALSDQQLAYGAATRLRPIMITSITTIAGLAPAAYELGGANPFMTPMIMAMLWGIMFGTLVTLVLLPCLYSAEQDLRRVAAKLLNKERQLNSAPASLPEVDNS</sequence>
<feature type="transmembrane region" description="Helical" evidence="1">
    <location>
        <begin position="861"/>
        <end position="878"/>
    </location>
</feature>
<reference evidence="2 3" key="1">
    <citation type="submission" date="2018-12" db="EMBL/GenBank/DDBJ databases">
        <authorList>
            <person name="Yu L."/>
        </authorList>
    </citation>
    <scope>NUCLEOTIDE SEQUENCE [LARGE SCALE GENOMIC DNA]</scope>
    <source>
        <strain evidence="2 3">HAW-EB2</strain>
    </source>
</reference>
<feature type="transmembrane region" description="Helical" evidence="1">
    <location>
        <begin position="334"/>
        <end position="354"/>
    </location>
</feature>
<dbReference type="Pfam" id="PF00873">
    <property type="entry name" value="ACR_tran"/>
    <property type="match status" value="1"/>
</dbReference>